<name>A0A523YS71_UNCAE</name>
<organism evidence="1 2">
    <name type="scientific">Aerophobetes bacterium</name>
    <dbReference type="NCBI Taxonomy" id="2030807"/>
    <lineage>
        <taxon>Bacteria</taxon>
        <taxon>Candidatus Aerophobota</taxon>
    </lineage>
</organism>
<evidence type="ECO:0000313" key="1">
    <source>
        <dbReference type="EMBL" id="TET94361.1"/>
    </source>
</evidence>
<protein>
    <submittedName>
        <fullName evidence="1">Uncharacterized protein</fullName>
    </submittedName>
</protein>
<evidence type="ECO:0000313" key="2">
    <source>
        <dbReference type="Proteomes" id="UP000316925"/>
    </source>
</evidence>
<sequence length="393" mass="45225">MFSRKIIFADNDFTLSWPTGDLGTEELKKIEAGLKTMPKKYCLTDKQRVFFTEFLKDGVLVILSGASIEQLEKRLVDLIEARLRYKIIACPVSGAEGYIYTSVRTSKPIHSAQQRRQIWSYSKELLTASQRKAWSSAVDEIAEILRFSREKVKIKGVMISLPEVRVDRRGHPLAQITIEADSRNELLRKKRISKDELCKMALKNLKVLKRQGEVISLKEFIFRPSDFQFQEKIDIRAAAKRYLDELFGKNELVSPRARFVSYLSGTGSLDTQIWDKKRKRVCGKETAIRRVRELRIIERILKCEPDGRMIEVWGDDFGLELEGKVISRSDWGMAEGLKGIKNYEKLKVTSFRDRPFPPNRCQTQVFLVEGKEGPPACEAYMSTLGRIKSFNAI</sequence>
<dbReference type="Proteomes" id="UP000316925">
    <property type="component" value="Unassembled WGS sequence"/>
</dbReference>
<accession>A0A523YS71</accession>
<dbReference type="AlphaFoldDB" id="A0A523YS71"/>
<comment type="caution">
    <text evidence="1">The sequence shown here is derived from an EMBL/GenBank/DDBJ whole genome shotgun (WGS) entry which is preliminary data.</text>
</comment>
<reference evidence="1 2" key="1">
    <citation type="submission" date="2019-03" db="EMBL/GenBank/DDBJ databases">
        <title>Metabolic potential of uncultured bacteria and archaea associated with petroleum seepage in deep-sea sediments.</title>
        <authorList>
            <person name="Dong X."/>
            <person name="Hubert C."/>
        </authorList>
    </citation>
    <scope>NUCLEOTIDE SEQUENCE [LARGE SCALE GENOMIC DNA]</scope>
    <source>
        <strain evidence="1">E29_bin28</strain>
    </source>
</reference>
<dbReference type="EMBL" id="SOIJ01000012">
    <property type="protein sequence ID" value="TET94361.1"/>
    <property type="molecule type" value="Genomic_DNA"/>
</dbReference>
<gene>
    <name evidence="1" type="ORF">E3J33_00205</name>
</gene>
<proteinExistence type="predicted"/>